<accession>W7YM79</accession>
<comment type="caution">
    <text evidence="2">The sequence shown here is derived from an EMBL/GenBank/DDBJ whole genome shotgun (WGS) entry which is preliminary data.</text>
</comment>
<name>W7YM79_9BACL</name>
<organism evidence="2 3">
    <name type="scientific">Paenibacillus pini JCM 16418</name>
    <dbReference type="NCBI Taxonomy" id="1236976"/>
    <lineage>
        <taxon>Bacteria</taxon>
        <taxon>Bacillati</taxon>
        <taxon>Bacillota</taxon>
        <taxon>Bacilli</taxon>
        <taxon>Bacillales</taxon>
        <taxon>Paenibacillaceae</taxon>
        <taxon>Paenibacillus</taxon>
    </lineage>
</organism>
<reference evidence="2 3" key="1">
    <citation type="journal article" date="2014" name="Genome Announc.">
        <title>Draft Genome Sequence of Paenibacillus pini JCM 16418T, Isolated from the Rhizosphere of Pine Tree.</title>
        <authorList>
            <person name="Yuki M."/>
            <person name="Oshima K."/>
            <person name="Suda W."/>
            <person name="Oshida Y."/>
            <person name="Kitamura K."/>
            <person name="Iida Y."/>
            <person name="Hattori M."/>
            <person name="Ohkuma M."/>
        </authorList>
    </citation>
    <scope>NUCLEOTIDE SEQUENCE [LARGE SCALE GENOMIC DNA]</scope>
    <source>
        <strain evidence="2 3">JCM 16418</strain>
    </source>
</reference>
<dbReference type="CDD" id="cd03801">
    <property type="entry name" value="GT4_PimA-like"/>
    <property type="match status" value="1"/>
</dbReference>
<dbReference type="AlphaFoldDB" id="W7YM79"/>
<protein>
    <recommendedName>
        <fullName evidence="1">Glycosyl transferase family 1 domain-containing protein</fullName>
    </recommendedName>
</protein>
<dbReference type="RefSeq" id="WP_036649295.1">
    <property type="nucleotide sequence ID" value="NZ_BAVZ01000007.1"/>
</dbReference>
<dbReference type="PANTHER" id="PTHR12526:SF630">
    <property type="entry name" value="GLYCOSYLTRANSFERASE"/>
    <property type="match status" value="1"/>
</dbReference>
<keyword evidence="3" id="KW-1185">Reference proteome</keyword>
<evidence type="ECO:0000259" key="1">
    <source>
        <dbReference type="Pfam" id="PF00534"/>
    </source>
</evidence>
<dbReference type="STRING" id="1236976.JCM16418_2787"/>
<proteinExistence type="predicted"/>
<dbReference type="Proteomes" id="UP000019364">
    <property type="component" value="Unassembled WGS sequence"/>
</dbReference>
<evidence type="ECO:0000313" key="2">
    <source>
        <dbReference type="EMBL" id="GAF08698.1"/>
    </source>
</evidence>
<dbReference type="InterPro" id="IPR001296">
    <property type="entry name" value="Glyco_trans_1"/>
</dbReference>
<dbReference type="EMBL" id="BAVZ01000007">
    <property type="protein sequence ID" value="GAF08698.1"/>
    <property type="molecule type" value="Genomic_DNA"/>
</dbReference>
<dbReference type="Gene3D" id="3.40.50.2000">
    <property type="entry name" value="Glycogen Phosphorylase B"/>
    <property type="match status" value="1"/>
</dbReference>
<dbReference type="Pfam" id="PF00534">
    <property type="entry name" value="Glycos_transf_1"/>
    <property type="match status" value="1"/>
</dbReference>
<gene>
    <name evidence="2" type="ORF">JCM16418_2787</name>
</gene>
<dbReference type="GO" id="GO:0016757">
    <property type="term" value="F:glycosyltransferase activity"/>
    <property type="evidence" value="ECO:0007669"/>
    <property type="project" value="InterPro"/>
</dbReference>
<evidence type="ECO:0000313" key="3">
    <source>
        <dbReference type="Proteomes" id="UP000019364"/>
    </source>
</evidence>
<feature type="domain" description="Glycosyl transferase family 1" evidence="1">
    <location>
        <begin position="165"/>
        <end position="331"/>
    </location>
</feature>
<dbReference type="SUPFAM" id="SSF53756">
    <property type="entry name" value="UDP-Glycosyltransferase/glycogen phosphorylase"/>
    <property type="match status" value="1"/>
</dbReference>
<dbReference type="OrthoDB" id="158463at2"/>
<dbReference type="eggNOG" id="COG0438">
    <property type="taxonomic scope" value="Bacteria"/>
</dbReference>
<sequence>MKILFTFYIPNGGVETLNRLRNQALRQLGMECHFLYLQSGVGMQNITDTFIYTTSLDEEIANIIALQQFDAVVVTSDVYLPERLRRLHYKGPIIYEVQGLGTKEEAIQTLHEGKELLQAHCCAALMPPTSHLVELVTQICPLLPKFIYQNPLNTVEFSPLSVPKHPSPIVGWVGRLEPNKNWRECLEIIYWLIVNQSEIEAWMFIDMSLATKQSKEDFFNRVTELGLENKVNIFPNVLHNEMPYYYSIIAESSGLLLSTSIMEGFGYAVAEALSCSCPVLSTDSDGVRSFIIHNVTGKFYEKGQIPQAVREAFELIHHSILREQIRSQARKYMITHFDSSQYASSFLDMMHALNIY</sequence>
<dbReference type="PANTHER" id="PTHR12526">
    <property type="entry name" value="GLYCOSYLTRANSFERASE"/>
    <property type="match status" value="1"/>
</dbReference>